<evidence type="ECO:0000256" key="3">
    <source>
        <dbReference type="ARBA" id="ARBA00022692"/>
    </source>
</evidence>
<dbReference type="PANTHER" id="PTHR30250">
    <property type="entry name" value="PST FAMILY PREDICTED COLANIC ACID TRANSPORTER"/>
    <property type="match status" value="1"/>
</dbReference>
<evidence type="ECO:0000256" key="6">
    <source>
        <dbReference type="SAM" id="Phobius"/>
    </source>
</evidence>
<proteinExistence type="predicted"/>
<feature type="transmembrane region" description="Helical" evidence="6">
    <location>
        <begin position="162"/>
        <end position="181"/>
    </location>
</feature>
<evidence type="ECO:0000256" key="4">
    <source>
        <dbReference type="ARBA" id="ARBA00022989"/>
    </source>
</evidence>
<dbReference type="InterPro" id="IPR002797">
    <property type="entry name" value="Polysacc_synth"/>
</dbReference>
<evidence type="ECO:0000256" key="2">
    <source>
        <dbReference type="ARBA" id="ARBA00022475"/>
    </source>
</evidence>
<name>A0A415E8Q8_9FIRM</name>
<keyword evidence="4 6" id="KW-1133">Transmembrane helix</keyword>
<dbReference type="OrthoDB" id="9775950at2"/>
<evidence type="ECO:0000256" key="1">
    <source>
        <dbReference type="ARBA" id="ARBA00004651"/>
    </source>
</evidence>
<feature type="transmembrane region" description="Helical" evidence="6">
    <location>
        <begin position="487"/>
        <end position="508"/>
    </location>
</feature>
<feature type="transmembrane region" description="Helical" evidence="6">
    <location>
        <begin position="230"/>
        <end position="255"/>
    </location>
</feature>
<feature type="transmembrane region" description="Helical" evidence="6">
    <location>
        <begin position="121"/>
        <end position="141"/>
    </location>
</feature>
<evidence type="ECO:0000313" key="8">
    <source>
        <dbReference type="Proteomes" id="UP000284841"/>
    </source>
</evidence>
<reference evidence="7 8" key="1">
    <citation type="submission" date="2018-08" db="EMBL/GenBank/DDBJ databases">
        <title>A genome reference for cultivated species of the human gut microbiota.</title>
        <authorList>
            <person name="Zou Y."/>
            <person name="Xue W."/>
            <person name="Luo G."/>
        </authorList>
    </citation>
    <scope>NUCLEOTIDE SEQUENCE [LARGE SCALE GENOMIC DNA]</scope>
    <source>
        <strain evidence="7 8">AM07-24</strain>
    </source>
</reference>
<dbReference type="STRING" id="1776384.GCA_900086585_03465"/>
<comment type="caution">
    <text evidence="7">The sequence shown here is derived from an EMBL/GenBank/DDBJ whole genome shotgun (WGS) entry which is preliminary data.</text>
</comment>
<dbReference type="RefSeq" id="WP_067541271.1">
    <property type="nucleotide sequence ID" value="NZ_AP025567.1"/>
</dbReference>
<feature type="transmembrane region" description="Helical" evidence="6">
    <location>
        <begin position="332"/>
        <end position="353"/>
    </location>
</feature>
<dbReference type="InterPro" id="IPR024923">
    <property type="entry name" value="PG_synth_SpoVB"/>
</dbReference>
<dbReference type="InterPro" id="IPR050833">
    <property type="entry name" value="Poly_Biosynth_Transport"/>
</dbReference>
<gene>
    <name evidence="7" type="ORF">DW099_05840</name>
</gene>
<dbReference type="GO" id="GO:0005886">
    <property type="term" value="C:plasma membrane"/>
    <property type="evidence" value="ECO:0007669"/>
    <property type="project" value="UniProtKB-SubCell"/>
</dbReference>
<evidence type="ECO:0000313" key="7">
    <source>
        <dbReference type="EMBL" id="RHJ90068.1"/>
    </source>
</evidence>
<feature type="transmembrane region" description="Helical" evidence="6">
    <location>
        <begin position="87"/>
        <end position="109"/>
    </location>
</feature>
<dbReference type="EMBL" id="QRMS01000001">
    <property type="protein sequence ID" value="RHJ90068.1"/>
    <property type="molecule type" value="Genomic_DNA"/>
</dbReference>
<feature type="transmembrane region" description="Helical" evidence="6">
    <location>
        <begin position="44"/>
        <end position="67"/>
    </location>
</feature>
<comment type="subcellular location">
    <subcellularLocation>
        <location evidence="1">Cell membrane</location>
        <topology evidence="1">Multi-pass membrane protein</topology>
    </subcellularLocation>
</comment>
<dbReference type="AlphaFoldDB" id="A0A415E8Q8"/>
<keyword evidence="3 6" id="KW-0812">Transmembrane</keyword>
<accession>A0A415E8Q8</accession>
<feature type="transmembrane region" description="Helical" evidence="6">
    <location>
        <begin position="288"/>
        <end position="311"/>
    </location>
</feature>
<organism evidence="7 8">
    <name type="scientific">Emergencia timonensis</name>
    <dbReference type="NCBI Taxonomy" id="1776384"/>
    <lineage>
        <taxon>Bacteria</taxon>
        <taxon>Bacillati</taxon>
        <taxon>Bacillota</taxon>
        <taxon>Clostridia</taxon>
        <taxon>Peptostreptococcales</taxon>
        <taxon>Anaerovoracaceae</taxon>
        <taxon>Emergencia</taxon>
    </lineage>
</organism>
<feature type="transmembrane region" description="Helical" evidence="6">
    <location>
        <begin position="425"/>
        <end position="444"/>
    </location>
</feature>
<dbReference type="PANTHER" id="PTHR30250:SF21">
    <property type="entry name" value="LIPID II FLIPPASE MURJ"/>
    <property type="match status" value="1"/>
</dbReference>
<protein>
    <submittedName>
        <fullName evidence="7">Polysaccharide biosynthesis protein</fullName>
    </submittedName>
</protein>
<feature type="transmembrane region" description="Helical" evidence="6">
    <location>
        <begin position="400"/>
        <end position="419"/>
    </location>
</feature>
<dbReference type="PIRSF" id="PIRSF038958">
    <property type="entry name" value="PG_synth_SpoVB"/>
    <property type="match status" value="1"/>
</dbReference>
<keyword evidence="2" id="KW-1003">Cell membrane</keyword>
<feature type="transmembrane region" description="Helical" evidence="6">
    <location>
        <begin position="187"/>
        <end position="209"/>
    </location>
</feature>
<feature type="transmembrane region" description="Helical" evidence="6">
    <location>
        <begin position="456"/>
        <end position="475"/>
    </location>
</feature>
<dbReference type="CDD" id="cd13124">
    <property type="entry name" value="MATE_SpoVB_like"/>
    <property type="match status" value="1"/>
</dbReference>
<evidence type="ECO:0000256" key="5">
    <source>
        <dbReference type="ARBA" id="ARBA00023136"/>
    </source>
</evidence>
<keyword evidence="8" id="KW-1185">Reference proteome</keyword>
<dbReference type="Pfam" id="PF01943">
    <property type="entry name" value="Polysacc_synt"/>
    <property type="match status" value="1"/>
</dbReference>
<dbReference type="GeneID" id="83005762"/>
<feature type="transmembrane region" description="Helical" evidence="6">
    <location>
        <begin position="12"/>
        <end position="32"/>
    </location>
</feature>
<keyword evidence="5 6" id="KW-0472">Membrane</keyword>
<feature type="transmembrane region" description="Helical" evidence="6">
    <location>
        <begin position="359"/>
        <end position="379"/>
    </location>
</feature>
<dbReference type="Proteomes" id="UP000284841">
    <property type="component" value="Unassembled WGS sequence"/>
</dbReference>
<sequence length="534" mass="57245">MSNKGNKFIKGAAILGIAGVVIKLLGAVFRIPLTNWIGDDGMSYYGFAYSIYGALLVLSTAGIPVAISRMVSERIAVGEYKNAHKVFKVATALLFFIGIFSFAACYFGGEYITAKLGNPDAALAVKAISPALLFVPLFSAYRGYFQGRQNMNPTAISEITEQLVRVIVGLYLAYKLLQTGLKEAAAGASFGASAGSIAGLGIIVVIYMLNRRTIHRKIDLNNKQVEETSVILRKIISISVPIIIGCEIMPIMTLIDTGIIMTRLQATGWSYAEAKSLYGLLSGFCNSLIAFPQVFTQAVAVSLVPAIAAAFKLRDKKNVQENIKLGYRTTMIMAFPCAFGIFALAEPILLLLYPAQKASAIAAVPTLMIMAISVIFLAITQTSVGVLQSIGKQMVPVVHLGLGCVGKVIITYILVGVHSVNIKGAAIGTMLAYFVALVLNNISVKKYTGTKIDYDLTYVRPCIAAVIMGVCAYAFQKLAMGLLHSNSIATLLAIMVGGIVYLILIFTLKAITLAEVETMPGGTKLVKILRKFVK</sequence>